<feature type="chain" id="PRO_5015629898" description="Leucine-binding protein domain-containing protein" evidence="3">
    <location>
        <begin position="26"/>
        <end position="563"/>
    </location>
</feature>
<sequence>MNKLCRYTFQAFWLLLFTSLLPVQAQTAADLGTKYENAKQLLTANKYQLAMKELQPLITANQPAYSPGAMYLYAVAAVKAKQYPEASQKLNLLKNAYSSWPNLAEAIFLEANIAFEQKDYERALSILESIKEKSLTTDATAMEYNYLNQISDKTMLQNLLNKYNDDKVLAQVYANKLIAGWYTAADKETLENLVKKFKLDKSKFDPNSLVGAKKNNFNVAVLLPFPQTEAEAKARRNQFVTDFYAGMLLAQDSLAIQQIQLNLFTYDAPADTNKIKATLQMPELASMDLIVGPVYKSANKIISQFTRQHNLNSINPLSEDLSLVKTSPNLYLFESSVTTRARQSAAFAYQNFPVKNTIILAETTKEDTSFANAYKREFERLGGKITLYKRFNPKITSAATLLSAIDLTTIGHLLLLSNTPSVAISTLSQLALTDATIPVITYPSWLNVNQISLNQFDNRNIYFIYPKFIDNTLPGPQQFRRKYAARFNVPPSIYAYSGFEMLYYFGQILQKYGRQFNSGLQNEGPVSGVVFQGIGYAGAQDNQYVPLLKMENLQLNVVNPIFR</sequence>
<name>A0A2T2YAH0_9BACT</name>
<comment type="caution">
    <text evidence="5">The sequence shown here is derived from an EMBL/GenBank/DDBJ whole genome shotgun (WGS) entry which is preliminary data.</text>
</comment>
<feature type="domain" description="Leucine-binding protein" evidence="4">
    <location>
        <begin position="285"/>
        <end position="513"/>
    </location>
</feature>
<keyword evidence="2 3" id="KW-0732">Signal</keyword>
<accession>A0A2T2YAH0</accession>
<gene>
    <name evidence="5" type="ORF">AHMF7605_02305</name>
</gene>
<dbReference type="Gene3D" id="1.25.40.10">
    <property type="entry name" value="Tetratricopeptide repeat domain"/>
    <property type="match status" value="1"/>
</dbReference>
<dbReference type="InterPro" id="IPR011990">
    <property type="entry name" value="TPR-like_helical_dom_sf"/>
</dbReference>
<dbReference type="SUPFAM" id="SSF48452">
    <property type="entry name" value="TPR-like"/>
    <property type="match status" value="1"/>
</dbReference>
<dbReference type="SUPFAM" id="SSF53822">
    <property type="entry name" value="Periplasmic binding protein-like I"/>
    <property type="match status" value="1"/>
</dbReference>
<protein>
    <recommendedName>
        <fullName evidence="4">Leucine-binding protein domain-containing protein</fullName>
    </recommendedName>
</protein>
<evidence type="ECO:0000259" key="4">
    <source>
        <dbReference type="Pfam" id="PF13458"/>
    </source>
</evidence>
<dbReference type="OrthoDB" id="1490998at2"/>
<dbReference type="RefSeq" id="WP_106926060.1">
    <property type="nucleotide sequence ID" value="NZ_PYFT01000001.1"/>
</dbReference>
<evidence type="ECO:0000313" key="5">
    <source>
        <dbReference type="EMBL" id="PSR52438.1"/>
    </source>
</evidence>
<evidence type="ECO:0000313" key="6">
    <source>
        <dbReference type="Proteomes" id="UP000240357"/>
    </source>
</evidence>
<dbReference type="Gene3D" id="3.40.50.2300">
    <property type="match status" value="2"/>
</dbReference>
<dbReference type="AlphaFoldDB" id="A0A2T2YAH0"/>
<keyword evidence="6" id="KW-1185">Reference proteome</keyword>
<dbReference type="CDD" id="cd06268">
    <property type="entry name" value="PBP1_ABC_transporter_LIVBP-like"/>
    <property type="match status" value="1"/>
</dbReference>
<reference evidence="5 6" key="1">
    <citation type="submission" date="2018-03" db="EMBL/GenBank/DDBJ databases">
        <title>Adhaeribacter sp. HMF7605 Genome sequencing and assembly.</title>
        <authorList>
            <person name="Kang H."/>
            <person name="Kang J."/>
            <person name="Cha I."/>
            <person name="Kim H."/>
            <person name="Joh K."/>
        </authorList>
    </citation>
    <scope>NUCLEOTIDE SEQUENCE [LARGE SCALE GENOMIC DNA]</scope>
    <source>
        <strain evidence="5 6">HMF7605</strain>
    </source>
</reference>
<dbReference type="Pfam" id="PF13458">
    <property type="entry name" value="Peripla_BP_6"/>
    <property type="match status" value="1"/>
</dbReference>
<evidence type="ECO:0000256" key="2">
    <source>
        <dbReference type="ARBA" id="ARBA00022729"/>
    </source>
</evidence>
<proteinExistence type="inferred from homology"/>
<dbReference type="EMBL" id="PYFT01000001">
    <property type="protein sequence ID" value="PSR52438.1"/>
    <property type="molecule type" value="Genomic_DNA"/>
</dbReference>
<dbReference type="Proteomes" id="UP000240357">
    <property type="component" value="Unassembled WGS sequence"/>
</dbReference>
<evidence type="ECO:0000256" key="3">
    <source>
        <dbReference type="SAM" id="SignalP"/>
    </source>
</evidence>
<evidence type="ECO:0000256" key="1">
    <source>
        <dbReference type="ARBA" id="ARBA00010062"/>
    </source>
</evidence>
<organism evidence="5 6">
    <name type="scientific">Adhaeribacter arboris</name>
    <dbReference type="NCBI Taxonomy" id="2072846"/>
    <lineage>
        <taxon>Bacteria</taxon>
        <taxon>Pseudomonadati</taxon>
        <taxon>Bacteroidota</taxon>
        <taxon>Cytophagia</taxon>
        <taxon>Cytophagales</taxon>
        <taxon>Hymenobacteraceae</taxon>
        <taxon>Adhaeribacter</taxon>
    </lineage>
</organism>
<dbReference type="InterPro" id="IPR028082">
    <property type="entry name" value="Peripla_BP_I"/>
</dbReference>
<dbReference type="InterPro" id="IPR028081">
    <property type="entry name" value="Leu-bd"/>
</dbReference>
<feature type="signal peptide" evidence="3">
    <location>
        <begin position="1"/>
        <end position="25"/>
    </location>
</feature>
<comment type="similarity">
    <text evidence="1">Belongs to the leucine-binding protein family.</text>
</comment>